<feature type="disulfide bond" evidence="5">
    <location>
        <begin position="70"/>
        <end position="131"/>
    </location>
</feature>
<feature type="disulfide bond" evidence="5">
    <location>
        <begin position="616"/>
        <end position="626"/>
    </location>
</feature>
<organism evidence="10 11">
    <name type="scientific">Branchiostoma lanceolatum</name>
    <name type="common">Common lancelet</name>
    <name type="synonym">Amphioxus lanceolatum</name>
    <dbReference type="NCBI Taxonomy" id="7740"/>
    <lineage>
        <taxon>Eukaryota</taxon>
        <taxon>Metazoa</taxon>
        <taxon>Chordata</taxon>
        <taxon>Cephalochordata</taxon>
        <taxon>Leptocardii</taxon>
        <taxon>Amphioxiformes</taxon>
        <taxon>Branchiostomatidae</taxon>
        <taxon>Branchiostoma</taxon>
    </lineage>
</organism>
<dbReference type="Pfam" id="PF23283">
    <property type="entry name" value="D8C_UMOD"/>
    <property type="match status" value="5"/>
</dbReference>
<feature type="disulfide bond" evidence="5">
    <location>
        <begin position="204"/>
        <end position="214"/>
    </location>
</feature>
<accession>A0A8J9Z3V4</accession>
<keyword evidence="8" id="KW-1133">Transmembrane helix</keyword>
<feature type="coiled-coil region" evidence="6">
    <location>
        <begin position="947"/>
        <end position="974"/>
    </location>
</feature>
<dbReference type="PANTHER" id="PTHR48071">
    <property type="entry name" value="SRCR DOMAIN-CONTAINING PROTEIN"/>
    <property type="match status" value="1"/>
</dbReference>
<feature type="domain" description="SRCR" evidence="9">
    <location>
        <begin position="547"/>
        <end position="647"/>
    </location>
</feature>
<keyword evidence="11" id="KW-1185">Reference proteome</keyword>
<feature type="region of interest" description="Disordered" evidence="7">
    <location>
        <begin position="982"/>
        <end position="1001"/>
    </location>
</feature>
<feature type="compositionally biased region" description="Pro residues" evidence="7">
    <location>
        <begin position="1087"/>
        <end position="1097"/>
    </location>
</feature>
<feature type="disulfide bond" evidence="5">
    <location>
        <begin position="307"/>
        <end position="317"/>
    </location>
</feature>
<dbReference type="Pfam" id="PF00530">
    <property type="entry name" value="SRCR"/>
    <property type="match status" value="6"/>
</dbReference>
<keyword evidence="8" id="KW-0472">Membrane</keyword>
<feature type="region of interest" description="Disordered" evidence="7">
    <location>
        <begin position="1"/>
        <end position="29"/>
    </location>
</feature>
<feature type="disulfide bond" evidence="5">
    <location>
        <begin position="379"/>
        <end position="440"/>
    </location>
</feature>
<dbReference type="EMBL" id="OV696700">
    <property type="protein sequence ID" value="CAH1247198.1"/>
    <property type="molecule type" value="Genomic_DNA"/>
</dbReference>
<evidence type="ECO:0000256" key="5">
    <source>
        <dbReference type="PROSITE-ProRule" id="PRU00196"/>
    </source>
</evidence>
<keyword evidence="1" id="KW-0732">Signal</keyword>
<dbReference type="PROSITE" id="PS50287">
    <property type="entry name" value="SRCR_2"/>
    <property type="match status" value="6"/>
</dbReference>
<evidence type="ECO:0000256" key="2">
    <source>
        <dbReference type="ARBA" id="ARBA00022737"/>
    </source>
</evidence>
<dbReference type="GO" id="GO:0016020">
    <property type="term" value="C:membrane"/>
    <property type="evidence" value="ECO:0007669"/>
    <property type="project" value="InterPro"/>
</dbReference>
<dbReference type="InterPro" id="IPR036772">
    <property type="entry name" value="SRCR-like_dom_sf"/>
</dbReference>
<keyword evidence="3 5" id="KW-1015">Disulfide bond</keyword>
<feature type="compositionally biased region" description="Pro residues" evidence="7">
    <location>
        <begin position="1057"/>
        <end position="1069"/>
    </location>
</feature>
<keyword evidence="4" id="KW-0325">Glycoprotein</keyword>
<name>A0A8J9Z3V4_BRALA</name>
<feature type="domain" description="SRCR" evidence="9">
    <location>
        <begin position="32"/>
        <end position="132"/>
    </location>
</feature>
<feature type="disulfide bond" evidence="5">
    <location>
        <begin position="173"/>
        <end position="234"/>
    </location>
</feature>
<evidence type="ECO:0000256" key="6">
    <source>
        <dbReference type="SAM" id="Coils"/>
    </source>
</evidence>
<dbReference type="SMART" id="SM00202">
    <property type="entry name" value="SR"/>
    <property type="match status" value="6"/>
</dbReference>
<feature type="domain" description="SRCR" evidence="9">
    <location>
        <begin position="341"/>
        <end position="441"/>
    </location>
</feature>
<reference evidence="10" key="1">
    <citation type="submission" date="2022-01" db="EMBL/GenBank/DDBJ databases">
        <authorList>
            <person name="Braso-Vives M."/>
        </authorList>
    </citation>
    <scope>NUCLEOTIDE SEQUENCE</scope>
</reference>
<keyword evidence="6" id="KW-0175">Coiled coil</keyword>
<evidence type="ECO:0000256" key="8">
    <source>
        <dbReference type="SAM" id="Phobius"/>
    </source>
</evidence>
<feature type="disulfide bond" evidence="5">
    <location>
        <begin position="470"/>
        <end position="534"/>
    </location>
</feature>
<feature type="transmembrane region" description="Helical" evidence="8">
    <location>
        <begin position="907"/>
        <end position="931"/>
    </location>
</feature>
<gene>
    <name evidence="10" type="primary">DMBT1</name>
    <name evidence="10" type="ORF">BLAG_LOCUS8948</name>
</gene>
<evidence type="ECO:0000256" key="1">
    <source>
        <dbReference type="ARBA" id="ARBA00022729"/>
    </source>
</evidence>
<evidence type="ECO:0000313" key="10">
    <source>
        <dbReference type="EMBL" id="CAH1247198.1"/>
    </source>
</evidence>
<feature type="disulfide bond" evidence="5">
    <location>
        <begin position="160"/>
        <end position="224"/>
    </location>
</feature>
<dbReference type="InterPro" id="IPR001190">
    <property type="entry name" value="SRCR"/>
</dbReference>
<feature type="region of interest" description="Disordered" evidence="7">
    <location>
        <begin position="1036"/>
        <end position="1099"/>
    </location>
</feature>
<feature type="disulfide bond" evidence="5">
    <location>
        <begin position="263"/>
        <end position="327"/>
    </location>
</feature>
<evidence type="ECO:0000256" key="3">
    <source>
        <dbReference type="ARBA" id="ARBA00023157"/>
    </source>
</evidence>
<protein>
    <submittedName>
        <fullName evidence="10">DMBT1 protein</fullName>
    </submittedName>
</protein>
<evidence type="ECO:0000256" key="7">
    <source>
        <dbReference type="SAM" id="MobiDB-lite"/>
    </source>
</evidence>
<dbReference type="SUPFAM" id="SSF56487">
    <property type="entry name" value="SRCR-like"/>
    <property type="match status" value="6"/>
</dbReference>
<dbReference type="InterPro" id="IPR057774">
    <property type="entry name" value="D8C_UMOD/GP2/OIT3-like"/>
</dbReference>
<feature type="compositionally biased region" description="Low complexity" evidence="7">
    <location>
        <begin position="1076"/>
        <end position="1086"/>
    </location>
</feature>
<proteinExistence type="predicted"/>
<feature type="domain" description="SRCR" evidence="9">
    <location>
        <begin position="445"/>
        <end position="545"/>
    </location>
</feature>
<evidence type="ECO:0000256" key="4">
    <source>
        <dbReference type="ARBA" id="ARBA00023180"/>
    </source>
</evidence>
<feature type="disulfide bond" evidence="5">
    <location>
        <begin position="101"/>
        <end position="111"/>
    </location>
</feature>
<feature type="domain" description="SRCR" evidence="9">
    <location>
        <begin position="135"/>
        <end position="235"/>
    </location>
</feature>
<feature type="disulfide bond" evidence="5">
    <location>
        <begin position="57"/>
        <end position="121"/>
    </location>
</feature>
<feature type="disulfide bond" evidence="5">
    <location>
        <begin position="410"/>
        <end position="420"/>
    </location>
</feature>
<feature type="disulfide bond" evidence="5">
    <location>
        <begin position="276"/>
        <end position="337"/>
    </location>
</feature>
<sequence length="1467" mass="157225">MLLQCCRSTSTTNPPTTTSPSPSPTTSPDLDIRLVGGADSREGRVEVYQDGEWGTICDDAFGQEDADVVCRQLGFTGAERATTQASFGPGTGRIWLDEVGCSGSETRLQNCSHGGWGSHDCGHHEDAGVVCIADTRLVGGSGDHEGRVEIYHDGEWGTICDDRWGQADADVACRQLGYPGAERATSSASFGRGSGQIWLDEVGCSGSETRLQNCRHGGWGSHDCGHHEDAGVVCIADTRLVGGSVDHEGRVEIYHDGEWGTICDDAFGQEDADVACRQLGYPGAERATSSASFGLGSGQIWLDELACSGSETRLQNCRHGGWGSHDCGHHEDSGVVCIADTRLVGGSVDHEGRVEVFHDGEWGTICDTAWGQADADVVCRQLGYPGAERATTQASFGNGTGPIWLDDVGCSGSESRLQSCSHSGWGNHNCGHHEDAGVVCNTNDIRLVGGGGSGEGRVEVFHDGEWGTICHEGLEQADADVACRQLGFAGAQRATNRASFGRGTGRTWLKDVACSGSEARLHNCSHNGWGDHNCVGGEVAGVICIDIRLVGGAGSHEGRVEVFHDGEWGTICHEGWGQADADVVCRQLEYAGAARVTTSASFGRGTGRIWLDEVGCSGSESRLQSCSHTGWGRHNCGQGEDAGVICTDPCSPGGYRVLNETWRNVNNSNNGGNCDRTFDAEWYRFLGPAGTLLLTMSPGRYDVCGTAGPMWMNGAHPTAADGEVSRQVCAFSHSNPCGFPATIQVKACPAGHYVYKLPRPPACNMAYCGEADIDPCDPQYGYRVLNETWRNVNHGSGTNCDDGFRGEWYRFMGPAGTQLLARSPGRNNVCGTTAPMWMNGTHPAAADGEVSRQVCTYHLGNHCWWKTTIQVKACRAGYYVYKLPRSPGCGVAYCGESERSETGRDRLGIIAALMVAAVVVFVSFVTMFVMVRQGAELSEMKSQLALSHLKETQMKELEEQLTEMKVQMQEMRQWREHLDMQVDPQGPNAHEQQNGAGSGKSATFLYGAEVHHRAKRSVSNAGNFANKITLPTTLGGCLAGNQGEPGRDGRDGLTGPAGPPGTTGPPGPPGSCCCSSTSNPPTTASPSPQPTTNPGPCSPSGYHVLNETWRSVYGSGGTTNCDRSFNGEWYRFMGWAGTELLTRSPGSNGLCGTFSPMWMSGAHPATADGEVSRQVCAYHVGNPCTWKTTIQVKACRAGYYVYKLPRAPVCNLGYCGYRDPCDPQFGYRVLNETWRNVNQGGGNKCDSGFNGEWYRFMGPAGTQLLARSPGRHLVCGTHVPMWMDGTHPTAADGEVSRQVCAYWGSSNPCRYPATIHVKACRAGYYVYKLPRAPACNLAYCGYRDPCDPQYGHRVLNETWRNVNQGGGTNCDRFNGEWYRFMGPAGTQLLARSPGSSGGCGTRAPMWMDGTHPTAADGAVSRQVCAYSGSSNPCRFSETIQVKACPAGYYVYRLPRPRACSSAYCGDT</sequence>
<dbReference type="OrthoDB" id="536948at2759"/>
<evidence type="ECO:0000313" key="11">
    <source>
        <dbReference type="Proteomes" id="UP000838412"/>
    </source>
</evidence>
<feature type="disulfide bond" evidence="5">
    <location>
        <begin position="572"/>
        <end position="636"/>
    </location>
</feature>
<keyword evidence="2" id="KW-0677">Repeat</keyword>
<dbReference type="Proteomes" id="UP000838412">
    <property type="component" value="Chromosome 15"/>
</dbReference>
<evidence type="ECO:0000259" key="9">
    <source>
        <dbReference type="PROSITE" id="PS50287"/>
    </source>
</evidence>
<feature type="disulfide bond" evidence="5">
    <location>
        <begin position="483"/>
        <end position="544"/>
    </location>
</feature>
<dbReference type="PRINTS" id="PR00258">
    <property type="entry name" value="SPERACTRCPTR"/>
</dbReference>
<dbReference type="PANTHER" id="PTHR48071:SF27">
    <property type="entry name" value="SCAVENGER RECEPTOR CYSTEINE-RICH TYPE 1 PROTEIN M130-LIKE"/>
    <property type="match status" value="1"/>
</dbReference>
<feature type="disulfide bond" evidence="5">
    <location>
        <begin position="366"/>
        <end position="430"/>
    </location>
</feature>
<feature type="domain" description="SRCR" evidence="9">
    <location>
        <begin position="238"/>
        <end position="338"/>
    </location>
</feature>
<feature type="compositionally biased region" description="Low complexity" evidence="7">
    <location>
        <begin position="8"/>
        <end position="28"/>
    </location>
</feature>
<keyword evidence="8" id="KW-0812">Transmembrane</keyword>
<feature type="disulfide bond" evidence="5">
    <location>
        <begin position="514"/>
        <end position="524"/>
    </location>
</feature>
<dbReference type="PROSITE" id="PS00420">
    <property type="entry name" value="SRCR_1"/>
    <property type="match status" value="4"/>
</dbReference>
<feature type="disulfide bond" evidence="5">
    <location>
        <begin position="585"/>
        <end position="646"/>
    </location>
</feature>
<dbReference type="FunFam" id="3.10.250.10:FF:000006">
    <property type="entry name" value="neurotrypsin isoform X2"/>
    <property type="match status" value="4"/>
</dbReference>
<dbReference type="Gene3D" id="3.10.250.10">
    <property type="entry name" value="SRCR-like domain"/>
    <property type="match status" value="6"/>
</dbReference>
<dbReference type="FunFam" id="3.10.250.10:FF:000011">
    <property type="entry name" value="Scavenger receptor class A member 5"/>
    <property type="match status" value="2"/>
</dbReference>